<dbReference type="InterPro" id="IPR026319">
    <property type="entry name" value="ZC2HC1A/B-like"/>
</dbReference>
<evidence type="ECO:0000313" key="10">
    <source>
        <dbReference type="Proteomes" id="UP000070544"/>
    </source>
</evidence>
<feature type="domain" description="C2H2-type" evidence="7">
    <location>
        <begin position="74"/>
        <end position="103"/>
    </location>
</feature>
<dbReference type="PANTHER" id="PTHR13555:SF68">
    <property type="entry name" value="ZINC FINGER PROTEIN 474"/>
    <property type="match status" value="1"/>
</dbReference>
<evidence type="ECO:0000259" key="7">
    <source>
        <dbReference type="PROSITE" id="PS50157"/>
    </source>
</evidence>
<evidence type="ECO:0000256" key="5">
    <source>
        <dbReference type="PROSITE-ProRule" id="PRU00042"/>
    </source>
</evidence>
<evidence type="ECO:0000313" key="9">
    <source>
        <dbReference type="EMBL" id="KXS22515.1"/>
    </source>
</evidence>
<reference evidence="9 10" key="1">
    <citation type="journal article" date="2015" name="Genome Biol. Evol.">
        <title>Phylogenomic analyses indicate that early fungi evolved digesting cell walls of algal ancestors of land plants.</title>
        <authorList>
            <person name="Chang Y."/>
            <person name="Wang S."/>
            <person name="Sekimoto S."/>
            <person name="Aerts A.L."/>
            <person name="Choi C."/>
            <person name="Clum A."/>
            <person name="LaButti K.M."/>
            <person name="Lindquist E.A."/>
            <person name="Yee Ngan C."/>
            <person name="Ohm R.A."/>
            <person name="Salamov A.A."/>
            <person name="Grigoriev I.V."/>
            <person name="Spatafora J.W."/>
            <person name="Berbee M.L."/>
        </authorList>
    </citation>
    <scope>NUCLEOTIDE SEQUENCE [LARGE SCALE GENOMIC DNA]</scope>
    <source>
        <strain evidence="9 10">JEL478</strain>
    </source>
</reference>
<dbReference type="Proteomes" id="UP000070544">
    <property type="component" value="Unassembled WGS sequence"/>
</dbReference>
<evidence type="ECO:0000256" key="2">
    <source>
        <dbReference type="ARBA" id="ARBA00022737"/>
    </source>
</evidence>
<keyword evidence="3 5" id="KW-0863">Zinc-finger</keyword>
<dbReference type="InterPro" id="IPR049899">
    <property type="entry name" value="Znf_C2HC_C3H"/>
</dbReference>
<sequence>MSPVTPGNATAAGAPPRSRMLMCSLCGREFGTASLAIHQKQCQEKQTNTTVWPHRSAAEYNAQAREQFLQQGRVQCPNCSRGFSNSDRLAVHLRSCIKDGNGNASGSGSGRAVSRGDSDQREGTSRPPMKTAGVSKSRADTPCPHCDKLFTANTLVAHLQHCGPSETRSGGEGGSQMLSAIESTRSPQGFGNGSTTSLETRMAELGLDVYGNSLDGKPGKPTAQVVPGAAHAEAQASQGPTAGGGGGTSRGRSGPMRFCTTCGCEFEEADKFCGECGKKRA</sequence>
<dbReference type="GO" id="GO:0008270">
    <property type="term" value="F:zinc ion binding"/>
    <property type="evidence" value="ECO:0007669"/>
    <property type="project" value="UniProtKB-KW"/>
</dbReference>
<evidence type="ECO:0000256" key="3">
    <source>
        <dbReference type="ARBA" id="ARBA00022771"/>
    </source>
</evidence>
<dbReference type="OrthoDB" id="265955at2759"/>
<evidence type="ECO:0000256" key="4">
    <source>
        <dbReference type="ARBA" id="ARBA00022833"/>
    </source>
</evidence>
<feature type="region of interest" description="Disordered" evidence="6">
    <location>
        <begin position="100"/>
        <end position="142"/>
    </location>
</feature>
<keyword evidence="10" id="KW-1185">Reference proteome</keyword>
<feature type="region of interest" description="Disordered" evidence="6">
    <location>
        <begin position="216"/>
        <end position="252"/>
    </location>
</feature>
<evidence type="ECO:0000256" key="6">
    <source>
        <dbReference type="SAM" id="MobiDB-lite"/>
    </source>
</evidence>
<dbReference type="EMBL" id="KQ965731">
    <property type="protein sequence ID" value="KXS22515.1"/>
    <property type="molecule type" value="Genomic_DNA"/>
</dbReference>
<dbReference type="OMA" id="YNAQARE"/>
<protein>
    <submittedName>
        <fullName evidence="9">Uncharacterized protein</fullName>
    </submittedName>
</protein>
<evidence type="ECO:0000259" key="8">
    <source>
        <dbReference type="PROSITE" id="PS52027"/>
    </source>
</evidence>
<feature type="domain" description="C2HC/C3H-type" evidence="8">
    <location>
        <begin position="19"/>
        <end position="48"/>
    </location>
</feature>
<organism evidence="9 10">
    <name type="scientific">Gonapodya prolifera (strain JEL478)</name>
    <name type="common">Monoblepharis prolifera</name>
    <dbReference type="NCBI Taxonomy" id="1344416"/>
    <lineage>
        <taxon>Eukaryota</taxon>
        <taxon>Fungi</taxon>
        <taxon>Fungi incertae sedis</taxon>
        <taxon>Chytridiomycota</taxon>
        <taxon>Chytridiomycota incertae sedis</taxon>
        <taxon>Monoblepharidomycetes</taxon>
        <taxon>Monoblepharidales</taxon>
        <taxon>Gonapodyaceae</taxon>
        <taxon>Gonapodya</taxon>
    </lineage>
</organism>
<accession>A0A139B1B1</accession>
<dbReference type="AlphaFoldDB" id="A0A139B1B1"/>
<dbReference type="Pfam" id="PF13913">
    <property type="entry name" value="zf-C2HC_2"/>
    <property type="match status" value="2"/>
</dbReference>
<dbReference type="PROSITE" id="PS50157">
    <property type="entry name" value="ZINC_FINGER_C2H2_2"/>
    <property type="match status" value="1"/>
</dbReference>
<keyword evidence="2" id="KW-0677">Repeat</keyword>
<dbReference type="PROSITE" id="PS52027">
    <property type="entry name" value="ZF_C2HC_C3H"/>
    <property type="match status" value="1"/>
</dbReference>
<dbReference type="InterPro" id="IPR013087">
    <property type="entry name" value="Znf_C2H2_type"/>
</dbReference>
<gene>
    <name evidence="9" type="ORF">M427DRAFT_486525</name>
</gene>
<evidence type="ECO:0000256" key="1">
    <source>
        <dbReference type="ARBA" id="ARBA00022723"/>
    </source>
</evidence>
<dbReference type="STRING" id="1344416.A0A139B1B1"/>
<keyword evidence="1" id="KW-0479">Metal-binding</keyword>
<dbReference type="Gene3D" id="3.30.160.60">
    <property type="entry name" value="Classic Zinc Finger"/>
    <property type="match status" value="2"/>
</dbReference>
<keyword evidence="4" id="KW-0862">Zinc</keyword>
<name>A0A139B1B1_GONPJ</name>
<feature type="compositionally biased region" description="Basic and acidic residues" evidence="6">
    <location>
        <begin position="114"/>
        <end position="124"/>
    </location>
</feature>
<proteinExistence type="predicted"/>
<dbReference type="PANTHER" id="PTHR13555">
    <property type="entry name" value="C2H2 ZINC FINGER CGI-62-RELATED"/>
    <property type="match status" value="1"/>
</dbReference>